<keyword evidence="3" id="KW-1185">Reference proteome</keyword>
<comment type="caution">
    <text evidence="2">The sequence shown here is derived from an EMBL/GenBank/DDBJ whole genome shotgun (WGS) entry which is preliminary data.</text>
</comment>
<reference evidence="2 3" key="1">
    <citation type="submission" date="2015-04" db="EMBL/GenBank/DDBJ databases">
        <title>The draft genome sequence of Erythrobacter luteus KA37.</title>
        <authorList>
            <person name="Zhuang L."/>
            <person name="Liu Y."/>
            <person name="Shao Z."/>
        </authorList>
    </citation>
    <scope>NUCLEOTIDE SEQUENCE [LARGE SCALE GENOMIC DNA]</scope>
    <source>
        <strain evidence="2 3">KA37</strain>
    </source>
</reference>
<evidence type="ECO:0000259" key="1">
    <source>
        <dbReference type="Pfam" id="PF03167"/>
    </source>
</evidence>
<accession>A0A0G9MZC3</accession>
<dbReference type="SUPFAM" id="SSF52141">
    <property type="entry name" value="Uracil-DNA glycosylase-like"/>
    <property type="match status" value="1"/>
</dbReference>
<organism evidence="2 3">
    <name type="scientific">Aurantiacibacter luteus</name>
    <dbReference type="NCBI Taxonomy" id="1581420"/>
    <lineage>
        <taxon>Bacteria</taxon>
        <taxon>Pseudomonadati</taxon>
        <taxon>Pseudomonadota</taxon>
        <taxon>Alphaproteobacteria</taxon>
        <taxon>Sphingomonadales</taxon>
        <taxon>Erythrobacteraceae</taxon>
        <taxon>Aurantiacibacter</taxon>
    </lineage>
</organism>
<dbReference type="Proteomes" id="UP000053464">
    <property type="component" value="Unassembled WGS sequence"/>
</dbReference>
<dbReference type="AlphaFoldDB" id="A0A0G9MZC3"/>
<dbReference type="Gene3D" id="3.40.470.10">
    <property type="entry name" value="Uracil-DNA glycosylase-like domain"/>
    <property type="match status" value="1"/>
</dbReference>
<feature type="domain" description="Uracil-DNA glycosylase-like" evidence="1">
    <location>
        <begin position="97"/>
        <end position="233"/>
    </location>
</feature>
<evidence type="ECO:0000313" key="3">
    <source>
        <dbReference type="Proteomes" id="UP000053464"/>
    </source>
</evidence>
<gene>
    <name evidence="2" type="ORF">AAW00_02895</name>
</gene>
<name>A0A0G9MZC3_9SPHN</name>
<protein>
    <recommendedName>
        <fullName evidence="1">Uracil-DNA glycosylase-like domain-containing protein</fullName>
    </recommendedName>
</protein>
<dbReference type="InterPro" id="IPR005122">
    <property type="entry name" value="Uracil-DNA_glycosylase-like"/>
</dbReference>
<dbReference type="InterPro" id="IPR036895">
    <property type="entry name" value="Uracil-DNA_glycosylase-like_sf"/>
</dbReference>
<dbReference type="EMBL" id="LBHB01000001">
    <property type="protein sequence ID" value="KLE36060.1"/>
    <property type="molecule type" value="Genomic_DNA"/>
</dbReference>
<dbReference type="STRING" id="1581420.AAW00_02895"/>
<proteinExistence type="predicted"/>
<dbReference type="PATRIC" id="fig|1581420.6.peg.583"/>
<sequence length="238" mass="25795">MDNSSDITLADRYAAALDWWRDAGVDCDFADEVQPWLANEEEKAEATAPARKAKAEPAPHVPAIVQDALPGDLAAFRAWWTSADNALPSGPAPRIPPRGDAGARLMMLVPMPEAGDSDVLLAGPQGEMLANIAKAIKVAPEAVYLASALPAHLPLPDWAELMREGLSAALLRHIELARPERVLVFGTSLPRLLGHPASPDTLREIAGIPALATFAPERLLEHKRQRALLWERLQKWTA</sequence>
<dbReference type="Pfam" id="PF03167">
    <property type="entry name" value="UDG"/>
    <property type="match status" value="1"/>
</dbReference>
<evidence type="ECO:0000313" key="2">
    <source>
        <dbReference type="EMBL" id="KLE36060.1"/>
    </source>
</evidence>